<evidence type="ECO:0000313" key="4">
    <source>
        <dbReference type="Proteomes" id="UP001152320"/>
    </source>
</evidence>
<dbReference type="PANTHER" id="PTHR11258:SF11">
    <property type="entry name" value="C2H2-TYPE DOMAIN-CONTAINING PROTEIN"/>
    <property type="match status" value="1"/>
</dbReference>
<dbReference type="SUPFAM" id="SSF81301">
    <property type="entry name" value="Nucleotidyltransferase"/>
    <property type="match status" value="1"/>
</dbReference>
<dbReference type="Pfam" id="PF10421">
    <property type="entry name" value="OAS1_C"/>
    <property type="match status" value="1"/>
</dbReference>
<dbReference type="AlphaFoldDB" id="A0A9Q0YQP6"/>
<dbReference type="SUPFAM" id="SSF81631">
    <property type="entry name" value="PAP/OAS1 substrate-binding domain"/>
    <property type="match status" value="1"/>
</dbReference>
<dbReference type="GO" id="GO:0016020">
    <property type="term" value="C:membrane"/>
    <property type="evidence" value="ECO:0007669"/>
    <property type="project" value="TreeGrafter"/>
</dbReference>
<dbReference type="PROSITE" id="PS50152">
    <property type="entry name" value="25A_SYNTH_3"/>
    <property type="match status" value="1"/>
</dbReference>
<sequence>MSLRAELRSFAQNLAPSESEVRRAAENTDRITRAVHNHFRGRGIVDRITPFGSYAKKVSIRGNMDVDIIVYINGRDPPFDDVVKQLYSIVINQFTSSCRKDSYGVYFTFNDLKVDLLPARNFLPSESSHDPDVDRKARVQHRRALNYVKGIPERARDRYSTSLSFVSVIFEKERDSFSHSLSRLAKYWSFKVPVDGLKPRSSIMEYLAAYAADHESSSQDLLKGFQYFLKLFEFSDSLHIYWTEFYSEYDIPESLRRKRPLLLDPCNPFNNLLEANGVNNANCLLLMRPYARATLQRLEDAQQRLSQGGYIGIDEILQPDSSGCVRP</sequence>
<evidence type="ECO:0000313" key="3">
    <source>
        <dbReference type="EMBL" id="KAJ8024839.1"/>
    </source>
</evidence>
<dbReference type="OrthoDB" id="10057353at2759"/>
<dbReference type="Proteomes" id="UP001152320">
    <property type="component" value="Chromosome 18"/>
</dbReference>
<evidence type="ECO:0000259" key="2">
    <source>
        <dbReference type="Pfam" id="PF10421"/>
    </source>
</evidence>
<dbReference type="InterPro" id="IPR043519">
    <property type="entry name" value="NT_sf"/>
</dbReference>
<gene>
    <name evidence="3" type="ORF">HOLleu_34864</name>
</gene>
<dbReference type="GO" id="GO:0003725">
    <property type="term" value="F:double-stranded RNA binding"/>
    <property type="evidence" value="ECO:0007669"/>
    <property type="project" value="TreeGrafter"/>
</dbReference>
<comment type="caution">
    <text evidence="3">The sequence shown here is derived from an EMBL/GenBank/DDBJ whole genome shotgun (WGS) entry which is preliminary data.</text>
</comment>
<protein>
    <submittedName>
        <fullName evidence="3">2'-5'-oligoadenylate synthase 1A</fullName>
    </submittedName>
</protein>
<dbReference type="Pfam" id="PF18144">
    <property type="entry name" value="SMODS"/>
    <property type="match status" value="1"/>
</dbReference>
<dbReference type="PANTHER" id="PTHR11258">
    <property type="entry name" value="2-5 OLIGOADENYLATE SYNTHETASE"/>
    <property type="match status" value="1"/>
</dbReference>
<dbReference type="Gene3D" id="1.10.1410.20">
    <property type="entry name" value="2'-5'-oligoadenylate synthetase 1, domain 2"/>
    <property type="match status" value="1"/>
</dbReference>
<organism evidence="3 4">
    <name type="scientific">Holothuria leucospilota</name>
    <name type="common">Black long sea cucumber</name>
    <name type="synonym">Mertensiothuria leucospilota</name>
    <dbReference type="NCBI Taxonomy" id="206669"/>
    <lineage>
        <taxon>Eukaryota</taxon>
        <taxon>Metazoa</taxon>
        <taxon>Echinodermata</taxon>
        <taxon>Eleutherozoa</taxon>
        <taxon>Echinozoa</taxon>
        <taxon>Holothuroidea</taxon>
        <taxon>Aspidochirotacea</taxon>
        <taxon>Aspidochirotida</taxon>
        <taxon>Holothuriidae</taxon>
        <taxon>Holothuria</taxon>
    </lineage>
</organism>
<proteinExistence type="inferred from homology"/>
<dbReference type="EMBL" id="JAIZAY010000018">
    <property type="protein sequence ID" value="KAJ8024839.1"/>
    <property type="molecule type" value="Genomic_DNA"/>
</dbReference>
<dbReference type="GO" id="GO:0005829">
    <property type="term" value="C:cytosol"/>
    <property type="evidence" value="ECO:0007669"/>
    <property type="project" value="TreeGrafter"/>
</dbReference>
<comment type="similarity">
    <text evidence="1">Belongs to the 2-5A synthase family.</text>
</comment>
<dbReference type="GO" id="GO:0001730">
    <property type="term" value="F:2'-5'-oligoadenylate synthetase activity"/>
    <property type="evidence" value="ECO:0007669"/>
    <property type="project" value="TreeGrafter"/>
</dbReference>
<accession>A0A9Q0YQP6</accession>
<dbReference type="GO" id="GO:0005654">
    <property type="term" value="C:nucleoplasm"/>
    <property type="evidence" value="ECO:0007669"/>
    <property type="project" value="TreeGrafter"/>
</dbReference>
<dbReference type="Gene3D" id="3.30.460.10">
    <property type="entry name" value="Beta Polymerase, domain 2"/>
    <property type="match status" value="1"/>
</dbReference>
<reference evidence="3" key="1">
    <citation type="submission" date="2021-10" db="EMBL/GenBank/DDBJ databases">
        <title>Tropical sea cucumber genome reveals ecological adaptation and Cuvierian tubules defense mechanism.</title>
        <authorList>
            <person name="Chen T."/>
        </authorList>
    </citation>
    <scope>NUCLEOTIDE SEQUENCE</scope>
    <source>
        <strain evidence="3">Nanhai2018</strain>
        <tissue evidence="3">Muscle</tissue>
    </source>
</reference>
<feature type="domain" description="2'-5'-oligoadenylate synthetase 1" evidence="2">
    <location>
        <begin position="158"/>
        <end position="275"/>
    </location>
</feature>
<name>A0A9Q0YQP6_HOLLE</name>
<evidence type="ECO:0000256" key="1">
    <source>
        <dbReference type="ARBA" id="ARBA00009526"/>
    </source>
</evidence>
<dbReference type="InterPro" id="IPR018952">
    <property type="entry name" value="2-5-oligoAdlate_synth_1_dom2/C"/>
</dbReference>
<keyword evidence="4" id="KW-1185">Reference proteome</keyword>